<dbReference type="NCBIfam" id="TIGR00231">
    <property type="entry name" value="small_GTP"/>
    <property type="match status" value="1"/>
</dbReference>
<dbReference type="SMART" id="SM00174">
    <property type="entry name" value="RHO"/>
    <property type="match status" value="1"/>
</dbReference>
<dbReference type="GO" id="GO:0005525">
    <property type="term" value="F:GTP binding"/>
    <property type="evidence" value="ECO:0007669"/>
    <property type="project" value="UniProtKB-KW"/>
</dbReference>
<dbReference type="VEuPathDB" id="TrichDB:TRFO_25676"/>
<dbReference type="PROSITE" id="PS51419">
    <property type="entry name" value="RAB"/>
    <property type="match status" value="1"/>
</dbReference>
<evidence type="ECO:0000256" key="2">
    <source>
        <dbReference type="ARBA" id="ARBA00023134"/>
    </source>
</evidence>
<dbReference type="GeneID" id="94839210"/>
<dbReference type="PANTHER" id="PTHR47977">
    <property type="entry name" value="RAS-RELATED PROTEIN RAB"/>
    <property type="match status" value="1"/>
</dbReference>
<dbReference type="RefSeq" id="XP_068359408.1">
    <property type="nucleotide sequence ID" value="XM_068504506.1"/>
</dbReference>
<dbReference type="PROSITE" id="PS51421">
    <property type="entry name" value="RAS"/>
    <property type="match status" value="1"/>
</dbReference>
<dbReference type="InterPro" id="IPR005225">
    <property type="entry name" value="Small_GTP-bd"/>
</dbReference>
<dbReference type="SMART" id="SM00175">
    <property type="entry name" value="RAB"/>
    <property type="match status" value="1"/>
</dbReference>
<comment type="caution">
    <text evidence="3">The sequence shown here is derived from an EMBL/GenBank/DDBJ whole genome shotgun (WGS) entry which is preliminary data.</text>
</comment>
<evidence type="ECO:0000256" key="1">
    <source>
        <dbReference type="ARBA" id="ARBA00022741"/>
    </source>
</evidence>
<dbReference type="AlphaFoldDB" id="A0A1J4K5X1"/>
<evidence type="ECO:0000313" key="3">
    <source>
        <dbReference type="EMBL" id="OHT06272.1"/>
    </source>
</evidence>
<dbReference type="EMBL" id="MLAK01000730">
    <property type="protein sequence ID" value="OHT06272.1"/>
    <property type="molecule type" value="Genomic_DNA"/>
</dbReference>
<dbReference type="InterPro" id="IPR027417">
    <property type="entry name" value="P-loop_NTPase"/>
</dbReference>
<dbReference type="Proteomes" id="UP000179807">
    <property type="component" value="Unassembled WGS sequence"/>
</dbReference>
<evidence type="ECO:0000313" key="4">
    <source>
        <dbReference type="Proteomes" id="UP000179807"/>
    </source>
</evidence>
<keyword evidence="1" id="KW-0547">Nucleotide-binding</keyword>
<accession>A0A1J4K5X1</accession>
<dbReference type="InterPro" id="IPR050227">
    <property type="entry name" value="Rab"/>
</dbReference>
<dbReference type="GO" id="GO:0003924">
    <property type="term" value="F:GTPase activity"/>
    <property type="evidence" value="ECO:0007669"/>
    <property type="project" value="InterPro"/>
</dbReference>
<dbReference type="CDD" id="cd00154">
    <property type="entry name" value="Rab"/>
    <property type="match status" value="1"/>
</dbReference>
<dbReference type="Gene3D" id="3.40.50.300">
    <property type="entry name" value="P-loop containing nucleotide triphosphate hydrolases"/>
    <property type="match status" value="1"/>
</dbReference>
<sequence length="182" mass="20590">MIKTILLGDMSVGKSSIALHATRNVFFDGIPSTIGAATYQIRIDDEITFNLWDTAGNEKYRCLTSIYFNDAKIALLVFDISKKDSFVALNQFYIMIKESVNTSFQIVLVGNKVDLVDNREIQIEEAMSFADSIKALYYIEVSAKTGYQINTLFQRLASLCYVNLEPREKLSYNDITKNNSCC</sequence>
<name>A0A1J4K5X1_9EUKA</name>
<dbReference type="InterPro" id="IPR001806">
    <property type="entry name" value="Small_GTPase"/>
</dbReference>
<dbReference type="PRINTS" id="PR00449">
    <property type="entry name" value="RASTRNSFRMNG"/>
</dbReference>
<keyword evidence="2" id="KW-0342">GTP-binding</keyword>
<protein>
    <submittedName>
        <fullName evidence="3">Ras-related protein Rab-5B</fullName>
    </submittedName>
</protein>
<dbReference type="FunFam" id="3.40.50.300:FF:000808">
    <property type="entry name" value="Small GTP-binding protein, putative"/>
    <property type="match status" value="1"/>
</dbReference>
<dbReference type="OrthoDB" id="10471966at2759"/>
<proteinExistence type="predicted"/>
<organism evidence="3 4">
    <name type="scientific">Tritrichomonas foetus</name>
    <dbReference type="NCBI Taxonomy" id="1144522"/>
    <lineage>
        <taxon>Eukaryota</taxon>
        <taxon>Metamonada</taxon>
        <taxon>Parabasalia</taxon>
        <taxon>Tritrichomonadida</taxon>
        <taxon>Tritrichomonadidae</taxon>
        <taxon>Tritrichomonas</taxon>
    </lineage>
</organism>
<keyword evidence="4" id="KW-1185">Reference proteome</keyword>
<gene>
    <name evidence="3" type="primary">RAB5B</name>
    <name evidence="3" type="ORF">TRFO_25676</name>
</gene>
<dbReference type="SMART" id="SM00173">
    <property type="entry name" value="RAS"/>
    <property type="match status" value="1"/>
</dbReference>
<reference evidence="3" key="1">
    <citation type="submission" date="2016-10" db="EMBL/GenBank/DDBJ databases">
        <authorList>
            <person name="Benchimol M."/>
            <person name="Almeida L.G."/>
            <person name="Vasconcelos A.T."/>
            <person name="Perreira-Neves A."/>
            <person name="Rosa I.A."/>
            <person name="Tasca T."/>
            <person name="Bogo M.R."/>
            <person name="de Souza W."/>
        </authorList>
    </citation>
    <scope>NUCLEOTIDE SEQUENCE [LARGE SCALE GENOMIC DNA]</scope>
    <source>
        <strain evidence="3">K</strain>
    </source>
</reference>
<dbReference type="SUPFAM" id="SSF52540">
    <property type="entry name" value="P-loop containing nucleoside triphosphate hydrolases"/>
    <property type="match status" value="1"/>
</dbReference>
<dbReference type="Pfam" id="PF00071">
    <property type="entry name" value="Ras"/>
    <property type="match status" value="1"/>
</dbReference>